<feature type="domain" description="B30.2/SPRY" evidence="11">
    <location>
        <begin position="273"/>
        <end position="461"/>
    </location>
</feature>
<dbReference type="InterPro" id="IPR001841">
    <property type="entry name" value="Znf_RING"/>
</dbReference>
<dbReference type="InterPro" id="IPR050143">
    <property type="entry name" value="TRIM/RBCC"/>
</dbReference>
<evidence type="ECO:0000256" key="5">
    <source>
        <dbReference type="ARBA" id="ARBA00022771"/>
    </source>
</evidence>
<comment type="subcellular location">
    <subcellularLocation>
        <location evidence="1">Cytoplasm</location>
    </subcellularLocation>
</comment>
<dbReference type="Proteomes" id="UP001311232">
    <property type="component" value="Unassembled WGS sequence"/>
</dbReference>
<dbReference type="PROSITE" id="PS50119">
    <property type="entry name" value="ZF_BBOX"/>
    <property type="match status" value="1"/>
</dbReference>
<dbReference type="GO" id="GO:0008270">
    <property type="term" value="F:zinc ion binding"/>
    <property type="evidence" value="ECO:0007669"/>
    <property type="project" value="UniProtKB-KW"/>
</dbReference>
<dbReference type="Pfam" id="PF00622">
    <property type="entry name" value="SPRY"/>
    <property type="match status" value="1"/>
</dbReference>
<feature type="coiled-coil region" evidence="8">
    <location>
        <begin position="190"/>
        <end position="231"/>
    </location>
</feature>
<evidence type="ECO:0000259" key="11">
    <source>
        <dbReference type="PROSITE" id="PS50188"/>
    </source>
</evidence>
<keyword evidence="4" id="KW-0479">Metal-binding</keyword>
<dbReference type="InterPro" id="IPR017907">
    <property type="entry name" value="Znf_RING_CS"/>
</dbReference>
<dbReference type="InterPro" id="IPR001870">
    <property type="entry name" value="B30.2/SPRY"/>
</dbReference>
<dbReference type="SMART" id="SM00184">
    <property type="entry name" value="RING"/>
    <property type="match status" value="1"/>
</dbReference>
<dbReference type="InterPro" id="IPR006574">
    <property type="entry name" value="PRY"/>
</dbReference>
<keyword evidence="13" id="KW-1185">Reference proteome</keyword>
<dbReference type="GO" id="GO:0005737">
    <property type="term" value="C:cytoplasm"/>
    <property type="evidence" value="ECO:0007669"/>
    <property type="project" value="UniProtKB-SubCell"/>
</dbReference>
<keyword evidence="8" id="KW-0175">Coiled coil</keyword>
<proteinExistence type="inferred from homology"/>
<dbReference type="EMBL" id="JAHHUM010001171">
    <property type="protein sequence ID" value="KAK5614175.1"/>
    <property type="molecule type" value="Genomic_DNA"/>
</dbReference>
<dbReference type="CDD" id="cd12893">
    <property type="entry name" value="SPRY_PRY_TRIM35"/>
    <property type="match status" value="1"/>
</dbReference>
<dbReference type="Gene3D" id="3.30.40.10">
    <property type="entry name" value="Zinc/RING finger domain, C3HC4 (zinc finger)"/>
    <property type="match status" value="1"/>
</dbReference>
<dbReference type="Pfam" id="PF00643">
    <property type="entry name" value="zf-B_box"/>
    <property type="match status" value="1"/>
</dbReference>
<dbReference type="SUPFAM" id="SSF49899">
    <property type="entry name" value="Concanavalin A-like lectins/glucanases"/>
    <property type="match status" value="1"/>
</dbReference>
<gene>
    <name evidence="12" type="ORF">CRENBAI_008633</name>
</gene>
<evidence type="ECO:0000313" key="12">
    <source>
        <dbReference type="EMBL" id="KAK5614175.1"/>
    </source>
</evidence>
<dbReference type="InterPro" id="IPR003877">
    <property type="entry name" value="SPRY_dom"/>
</dbReference>
<dbReference type="Gene3D" id="2.60.120.920">
    <property type="match status" value="1"/>
</dbReference>
<dbReference type="InterPro" id="IPR013320">
    <property type="entry name" value="ConA-like_dom_sf"/>
</dbReference>
<feature type="domain" description="RING-type" evidence="9">
    <location>
        <begin position="11"/>
        <end position="51"/>
    </location>
</feature>
<dbReference type="PROSITE" id="PS50188">
    <property type="entry name" value="B302_SPRY"/>
    <property type="match status" value="1"/>
</dbReference>
<protein>
    <submittedName>
        <fullName evidence="12">Uncharacterized protein</fullName>
    </submittedName>
</protein>
<dbReference type="SMART" id="SM00589">
    <property type="entry name" value="PRY"/>
    <property type="match status" value="1"/>
</dbReference>
<keyword evidence="6" id="KW-0862">Zinc</keyword>
<dbReference type="SUPFAM" id="SSF57845">
    <property type="entry name" value="B-box zinc-binding domain"/>
    <property type="match status" value="1"/>
</dbReference>
<evidence type="ECO:0000259" key="9">
    <source>
        <dbReference type="PROSITE" id="PS50089"/>
    </source>
</evidence>
<organism evidence="12 13">
    <name type="scientific">Crenichthys baileyi</name>
    <name type="common">White River springfish</name>
    <dbReference type="NCBI Taxonomy" id="28760"/>
    <lineage>
        <taxon>Eukaryota</taxon>
        <taxon>Metazoa</taxon>
        <taxon>Chordata</taxon>
        <taxon>Craniata</taxon>
        <taxon>Vertebrata</taxon>
        <taxon>Euteleostomi</taxon>
        <taxon>Actinopterygii</taxon>
        <taxon>Neopterygii</taxon>
        <taxon>Teleostei</taxon>
        <taxon>Neoteleostei</taxon>
        <taxon>Acanthomorphata</taxon>
        <taxon>Ovalentaria</taxon>
        <taxon>Atherinomorphae</taxon>
        <taxon>Cyprinodontiformes</taxon>
        <taxon>Goodeidae</taxon>
        <taxon>Crenichthys</taxon>
    </lineage>
</organism>
<dbReference type="SUPFAM" id="SSF57850">
    <property type="entry name" value="RING/U-box"/>
    <property type="match status" value="1"/>
</dbReference>
<dbReference type="PANTHER" id="PTHR24103">
    <property type="entry name" value="E3 UBIQUITIN-PROTEIN LIGASE TRIM"/>
    <property type="match status" value="1"/>
</dbReference>
<dbReference type="AlphaFoldDB" id="A0AAV9RYQ4"/>
<evidence type="ECO:0000313" key="13">
    <source>
        <dbReference type="Proteomes" id="UP001311232"/>
    </source>
</evidence>
<dbReference type="InterPro" id="IPR000315">
    <property type="entry name" value="Znf_B-box"/>
</dbReference>
<dbReference type="InterPro" id="IPR018957">
    <property type="entry name" value="Znf_C3HC4_RING-type"/>
</dbReference>
<evidence type="ECO:0000256" key="4">
    <source>
        <dbReference type="ARBA" id="ARBA00022723"/>
    </source>
</evidence>
<dbReference type="InterPro" id="IPR013083">
    <property type="entry name" value="Znf_RING/FYVE/PHD"/>
</dbReference>
<evidence type="ECO:0000259" key="10">
    <source>
        <dbReference type="PROSITE" id="PS50119"/>
    </source>
</evidence>
<comment type="similarity">
    <text evidence="2">Belongs to the TRIM/RBCC family.</text>
</comment>
<dbReference type="InterPro" id="IPR003879">
    <property type="entry name" value="Butyrophylin_SPRY"/>
</dbReference>
<dbReference type="PROSITE" id="PS50089">
    <property type="entry name" value="ZF_RING_2"/>
    <property type="match status" value="1"/>
</dbReference>
<dbReference type="PRINTS" id="PR01407">
    <property type="entry name" value="BUTYPHLNCDUF"/>
</dbReference>
<evidence type="ECO:0000256" key="8">
    <source>
        <dbReference type="SAM" id="Coils"/>
    </source>
</evidence>
<dbReference type="InterPro" id="IPR043136">
    <property type="entry name" value="B30.2/SPRY_sf"/>
</dbReference>
<evidence type="ECO:0000256" key="2">
    <source>
        <dbReference type="ARBA" id="ARBA00008518"/>
    </source>
</evidence>
<evidence type="ECO:0000256" key="6">
    <source>
        <dbReference type="ARBA" id="ARBA00022833"/>
    </source>
</evidence>
<keyword evidence="3" id="KW-0963">Cytoplasm</keyword>
<evidence type="ECO:0000256" key="7">
    <source>
        <dbReference type="PROSITE-ProRule" id="PRU00024"/>
    </source>
</evidence>
<dbReference type="PROSITE" id="PS00518">
    <property type="entry name" value="ZF_RING_1"/>
    <property type="match status" value="1"/>
</dbReference>
<keyword evidence="5 7" id="KW-0863">Zinc-finger</keyword>
<dbReference type="Pfam" id="PF00097">
    <property type="entry name" value="zf-C3HC4"/>
    <property type="match status" value="1"/>
</dbReference>
<dbReference type="Gene3D" id="3.30.160.60">
    <property type="entry name" value="Classic Zinc Finger"/>
    <property type="match status" value="1"/>
</dbReference>
<comment type="caution">
    <text evidence="12">The sequence shown here is derived from an EMBL/GenBank/DDBJ whole genome shotgun (WGS) entry which is preliminary data.</text>
</comment>
<evidence type="ECO:0000256" key="3">
    <source>
        <dbReference type="ARBA" id="ARBA00022490"/>
    </source>
</evidence>
<dbReference type="SMART" id="SM00336">
    <property type="entry name" value="BBOX"/>
    <property type="match status" value="1"/>
</dbReference>
<name>A0AAV9RYQ4_9TELE</name>
<dbReference type="Pfam" id="PF13765">
    <property type="entry name" value="PRY"/>
    <property type="match status" value="1"/>
</dbReference>
<evidence type="ECO:0000256" key="1">
    <source>
        <dbReference type="ARBA" id="ARBA00004496"/>
    </source>
</evidence>
<sequence>MSFRPEEDLSCAVCHDIFKDPVVLSCSHSFCRPCLQKWWKAKISLECPCCKRKSSRSDPPPNLALRNLCEAFQREREQQASVGSEHLCSLHSENLKIFCLDHQEPVCVICRDSKIHRNHQFRPLDEAAQECREELQKFLQPLQEKLTLLQEAKGDGDQTVKFIKLQTQHTEKQIREQFQKLQRFLHQEEKAKVAALREEEEKKIQAMTKKMEALGREIAALSVMITAAQEELRATDISFLKNYQTTVKRVQLHPLQEDPQPISGALIDVVKHLGNLTFNIWNAMKQSVSYSPVILDPNTADPELVLSSDLNSIRSGNKKPLPRNPERTKFSCSVLGSEGFTSGSHSWSVNVGTNKDWELGVLGENLQTKGCLKAQLWRISFSDGKFTAFSTLEPEKDLPVKDTLKRIRVHLDFDRGRLSFFDLDANTHIHTFTYNFTDILFPYIYTESPAPLRIIPANISVRVQNQT</sequence>
<reference evidence="12 13" key="1">
    <citation type="submission" date="2021-06" db="EMBL/GenBank/DDBJ databases">
        <authorList>
            <person name="Palmer J.M."/>
        </authorList>
    </citation>
    <scope>NUCLEOTIDE SEQUENCE [LARGE SCALE GENOMIC DNA]</scope>
    <source>
        <strain evidence="12 13">MEX-2019</strain>
        <tissue evidence="12">Muscle</tissue>
    </source>
</reference>
<feature type="domain" description="B box-type" evidence="10">
    <location>
        <begin position="83"/>
        <end position="124"/>
    </location>
</feature>
<accession>A0AAV9RYQ4</accession>